<dbReference type="HOGENOM" id="CLU_082268_0_0_9"/>
<dbReference type="InterPro" id="IPR015867">
    <property type="entry name" value="N-reg_PII/ATP_PRibTrfase_C"/>
</dbReference>
<proteinExistence type="inferred from homology"/>
<dbReference type="STRING" id="264199.stu0495"/>
<accession>Q5M5I0</accession>
<dbReference type="GO" id="GO:0005829">
    <property type="term" value="C:cytosol"/>
    <property type="evidence" value="ECO:0007669"/>
    <property type="project" value="TreeGrafter"/>
</dbReference>
<name>Q5M5I0_STRT2</name>
<dbReference type="InterPro" id="IPR002187">
    <property type="entry name" value="N-reg_PII"/>
</dbReference>
<dbReference type="PRINTS" id="PR00340">
    <property type="entry name" value="PIIGLNB"/>
</dbReference>
<dbReference type="PROSITE" id="PS51343">
    <property type="entry name" value="PII_GLNB_DOM"/>
    <property type="match status" value="1"/>
</dbReference>
<dbReference type="SMART" id="SM00938">
    <property type="entry name" value="P-II"/>
    <property type="match status" value="1"/>
</dbReference>
<gene>
    <name evidence="2" type="primary">gnlB</name>
    <name evidence="2" type="ordered locus">stu0495</name>
</gene>
<dbReference type="Proteomes" id="UP000001170">
    <property type="component" value="Chromosome"/>
</dbReference>
<sequence length="135" mass="14945">MTVNTRKQPTQPLWVWIRRRILMKKIEAIIRSDKLEDLKNTLTGNGLTKGMTVSQVLGHGTQRGFAEFVRGQRIVPTLLAKVKVEIVVKDLAVDEVVDTIRSAVATGEVGDGKIFIVPIDDVIRIRTGERGGDAI</sequence>
<dbReference type="Gene3D" id="3.30.70.120">
    <property type="match status" value="1"/>
</dbReference>
<keyword evidence="3" id="KW-1185">Reference proteome</keyword>
<dbReference type="GO" id="GO:0005524">
    <property type="term" value="F:ATP binding"/>
    <property type="evidence" value="ECO:0007669"/>
    <property type="project" value="TreeGrafter"/>
</dbReference>
<dbReference type="SUPFAM" id="SSF54913">
    <property type="entry name" value="GlnB-like"/>
    <property type="match status" value="1"/>
</dbReference>
<evidence type="ECO:0000256" key="1">
    <source>
        <dbReference type="RuleBase" id="RU003936"/>
    </source>
</evidence>
<evidence type="ECO:0000313" key="2">
    <source>
        <dbReference type="EMBL" id="AAV60205.1"/>
    </source>
</evidence>
<dbReference type="GO" id="GO:0030234">
    <property type="term" value="F:enzyme regulator activity"/>
    <property type="evidence" value="ECO:0007669"/>
    <property type="project" value="InterPro"/>
</dbReference>
<dbReference type="AlphaFoldDB" id="Q5M5I0"/>
<evidence type="ECO:0000313" key="3">
    <source>
        <dbReference type="Proteomes" id="UP000001170"/>
    </source>
</evidence>
<dbReference type="InterPro" id="IPR011322">
    <property type="entry name" value="N-reg_PII-like_a/b"/>
</dbReference>
<dbReference type="KEGG" id="stl:stu0495"/>
<dbReference type="PANTHER" id="PTHR30115">
    <property type="entry name" value="NITROGEN REGULATORY PROTEIN P-II"/>
    <property type="match status" value="1"/>
</dbReference>
<dbReference type="eggNOG" id="COG0347">
    <property type="taxonomic scope" value="Bacteria"/>
</dbReference>
<dbReference type="PANTHER" id="PTHR30115:SF11">
    <property type="entry name" value="NITROGEN REGULATORY PROTEIN P-II HOMOLOG"/>
    <property type="match status" value="1"/>
</dbReference>
<dbReference type="GO" id="GO:0006808">
    <property type="term" value="P:regulation of nitrogen utilization"/>
    <property type="evidence" value="ECO:0007669"/>
    <property type="project" value="InterPro"/>
</dbReference>
<protein>
    <submittedName>
        <fullName evidence="2">Nitrogen regulatory protein P-II</fullName>
    </submittedName>
</protein>
<comment type="similarity">
    <text evidence="1">Belongs to the P(II) protein family.</text>
</comment>
<dbReference type="EMBL" id="CP000023">
    <property type="protein sequence ID" value="AAV60205.1"/>
    <property type="molecule type" value="Genomic_DNA"/>
</dbReference>
<dbReference type="Pfam" id="PF00543">
    <property type="entry name" value="P-II"/>
    <property type="match status" value="1"/>
</dbReference>
<dbReference type="PROSITE" id="PS00638">
    <property type="entry name" value="PII_GLNB_CTER"/>
    <property type="match status" value="1"/>
</dbReference>
<organism evidence="2 3">
    <name type="scientific">Streptococcus thermophilus (strain ATCC BAA-250 / LMG 18311)</name>
    <dbReference type="NCBI Taxonomy" id="264199"/>
    <lineage>
        <taxon>Bacteria</taxon>
        <taxon>Bacillati</taxon>
        <taxon>Bacillota</taxon>
        <taxon>Bacilli</taxon>
        <taxon>Lactobacillales</taxon>
        <taxon>Streptococcaceae</taxon>
        <taxon>Streptococcus</taxon>
    </lineage>
</organism>
<reference evidence="2 3" key="1">
    <citation type="journal article" date="2004" name="Nat. Biotechnol.">
        <title>Complete sequence and comparative genome analysis of the dairy bacterium Streptococcus thermophilus.</title>
        <authorList>
            <person name="Bolotin A."/>
            <person name="Quinquis B."/>
            <person name="Renault P."/>
            <person name="Sorokin A."/>
            <person name="Ehrlich S.D."/>
            <person name="Kulakauskas S."/>
            <person name="Lapidus A."/>
            <person name="Goltsman E."/>
            <person name="Mazur M."/>
            <person name="Pusch G.D."/>
            <person name="Fonstein M."/>
            <person name="Overbeek R."/>
            <person name="Kyprides N."/>
            <person name="Purnelle B."/>
            <person name="Prozzi D."/>
            <person name="Ngui K."/>
            <person name="Masuy D."/>
            <person name="Hancy F."/>
            <person name="Burteau S."/>
            <person name="Boutry M."/>
            <person name="Delcour J."/>
            <person name="Goffeau A."/>
            <person name="Hols P."/>
        </authorList>
    </citation>
    <scope>NUCLEOTIDE SEQUENCE [LARGE SCALE GENOMIC DNA]</scope>
    <source>
        <strain evidence="3">ATCC BAA-250 / LMG 18311</strain>
    </source>
</reference>
<dbReference type="InterPro" id="IPR017918">
    <property type="entry name" value="N-reg_PII_CS"/>
</dbReference>